<evidence type="ECO:0000313" key="2">
    <source>
        <dbReference type="Proteomes" id="UP000324222"/>
    </source>
</evidence>
<dbReference type="AlphaFoldDB" id="A0A5B7IMC0"/>
<comment type="caution">
    <text evidence="1">The sequence shown here is derived from an EMBL/GenBank/DDBJ whole genome shotgun (WGS) entry which is preliminary data.</text>
</comment>
<reference evidence="1 2" key="1">
    <citation type="submission" date="2019-05" db="EMBL/GenBank/DDBJ databases">
        <title>Another draft genome of Portunus trituberculatus and its Hox gene families provides insights of decapod evolution.</title>
        <authorList>
            <person name="Jeong J.-H."/>
            <person name="Song I."/>
            <person name="Kim S."/>
            <person name="Choi T."/>
            <person name="Kim D."/>
            <person name="Ryu S."/>
            <person name="Kim W."/>
        </authorList>
    </citation>
    <scope>NUCLEOTIDE SEQUENCE [LARGE SCALE GENOMIC DNA]</scope>
    <source>
        <tissue evidence="1">Muscle</tissue>
    </source>
</reference>
<keyword evidence="2" id="KW-1185">Reference proteome</keyword>
<dbReference type="Proteomes" id="UP000324222">
    <property type="component" value="Unassembled WGS sequence"/>
</dbReference>
<name>A0A5B7IMC0_PORTR</name>
<gene>
    <name evidence="1" type="ORF">E2C01_076547</name>
</gene>
<accession>A0A5B7IMC0</accession>
<protein>
    <submittedName>
        <fullName evidence="1">Uncharacterized protein</fullName>
    </submittedName>
</protein>
<evidence type="ECO:0000313" key="1">
    <source>
        <dbReference type="EMBL" id="MPC81908.1"/>
    </source>
</evidence>
<organism evidence="1 2">
    <name type="scientific">Portunus trituberculatus</name>
    <name type="common">Swimming crab</name>
    <name type="synonym">Neptunus trituberculatus</name>
    <dbReference type="NCBI Taxonomy" id="210409"/>
    <lineage>
        <taxon>Eukaryota</taxon>
        <taxon>Metazoa</taxon>
        <taxon>Ecdysozoa</taxon>
        <taxon>Arthropoda</taxon>
        <taxon>Crustacea</taxon>
        <taxon>Multicrustacea</taxon>
        <taxon>Malacostraca</taxon>
        <taxon>Eumalacostraca</taxon>
        <taxon>Eucarida</taxon>
        <taxon>Decapoda</taxon>
        <taxon>Pleocyemata</taxon>
        <taxon>Brachyura</taxon>
        <taxon>Eubrachyura</taxon>
        <taxon>Portunoidea</taxon>
        <taxon>Portunidae</taxon>
        <taxon>Portuninae</taxon>
        <taxon>Portunus</taxon>
    </lineage>
</organism>
<dbReference type="EMBL" id="VSRR010058358">
    <property type="protein sequence ID" value="MPC81908.1"/>
    <property type="molecule type" value="Genomic_DNA"/>
</dbReference>
<proteinExistence type="predicted"/>
<sequence>MVYGVRLHNAWFSIMSLVHSSQVDASGASMGFLLLTGDCGASVRNLSSLAMTQSSSGVRDEEGAMVTFLSVSSSSSSPGKWPKWRT</sequence>